<evidence type="ECO:0000313" key="9">
    <source>
        <dbReference type="EMBL" id="KAJ3221417.1"/>
    </source>
</evidence>
<feature type="binding site" evidence="4">
    <location>
        <position position="249"/>
    </location>
    <ligand>
        <name>Zn(2+)</name>
        <dbReference type="ChEBI" id="CHEBI:29105"/>
    </ligand>
</feature>
<dbReference type="Pfam" id="PF04734">
    <property type="entry name" value="Ceramidase_alk"/>
    <property type="match status" value="2"/>
</dbReference>
<sequence length="703" mass="77001">MHFTEFILTVFSLISINLGFPQSNESTAFRVGVGKSDITGPIGEINMMGYAMLDNTANGVHLRLQSRAFILASPLNPNQRIVYVSTDTGQVSHSSRNDVARILKETLNSNIYSVDNIMISATHTHSGPGGYLDELLYHITSSGVVKGERSAITNGIVDSILKAHKDFEASGSSILTLHEGINYLKNFLFSILGELLQTSVNRSPSSYELNPPTEKQFYGSNTDKLMSLIKIHDNVSKKLKGSVNWFSVHGTSMNNKNAYVSGDNKGYASYMLEEIERQKDNLNFVGAFAQTNSGDVSPNTDGAKCSDTGVSCDGSWGDCGGDITKCFARGPGFKEGGDFLSAKIIGGNQFKKALELQNQGALLVLDRTEVKTCKPAMGHSFAAGTTDGPGTSLASQGANSTAHLSKLLDFAKDLIKNPSAEQEKCQAPKQILLDTGEITWPYAWQPTILPLQLFVIGRKLAIIGFPSEITTMAGRRLKKEIFDTLRTTDRIDPDARIILSALTNAYASYVTTFEEYQAQRYEASSTIFGPHTLNAYIDQYKAIALSISNSQTKPSGATQPPVKIENPLQLLPDVVLDTVPIFKNFGDVQTQPVSDIKVLSTVTAVFHCSHPRTQDIYKSFFTIEKFVGGSEQWITFLDDSGWDTKMLWKRVGVSESLCQVDWSVGETRAVPNGIYRIHYYGKRSTFGALNNYEGITKAFTVSN</sequence>
<evidence type="ECO:0000256" key="5">
    <source>
        <dbReference type="RuleBase" id="RU366019"/>
    </source>
</evidence>
<dbReference type="GO" id="GO:0046514">
    <property type="term" value="P:ceramide catabolic process"/>
    <property type="evidence" value="ECO:0007669"/>
    <property type="project" value="InterPro"/>
</dbReference>
<protein>
    <recommendedName>
        <fullName evidence="5">Neutral ceramidase</fullName>
        <ecNumber evidence="5">3.5.1.23</ecNumber>
    </recommendedName>
</protein>
<feature type="binding site" evidence="4">
    <location>
        <position position="468"/>
    </location>
    <ligand>
        <name>Zn(2+)</name>
        <dbReference type="ChEBI" id="CHEBI:29105"/>
    </ligand>
</feature>
<keyword evidence="4" id="KW-0479">Metal-binding</keyword>
<evidence type="ECO:0000259" key="7">
    <source>
        <dbReference type="Pfam" id="PF04734"/>
    </source>
</evidence>
<keyword evidence="5" id="KW-0746">Sphingolipid metabolism</keyword>
<keyword evidence="2 5" id="KW-0378">Hydrolase</keyword>
<proteinExistence type="inferred from homology"/>
<dbReference type="AlphaFoldDB" id="A0AAD5U1Q5"/>
<feature type="active site" description="Nucleophile" evidence="3">
    <location>
        <position position="297"/>
    </location>
</feature>
<feature type="domain" description="Neutral/alkaline non-lysosomal ceramidase N-terminal" evidence="7">
    <location>
        <begin position="29"/>
        <end position="359"/>
    </location>
</feature>
<evidence type="ECO:0000256" key="4">
    <source>
        <dbReference type="PIRSR" id="PIRSR606823-2"/>
    </source>
</evidence>
<evidence type="ECO:0000259" key="8">
    <source>
        <dbReference type="Pfam" id="PF17048"/>
    </source>
</evidence>
<dbReference type="Gene3D" id="2.60.40.2300">
    <property type="entry name" value="Neutral/alkaline non-lysosomal ceramidase, C-terminal domain"/>
    <property type="match status" value="1"/>
</dbReference>
<evidence type="ECO:0000313" key="10">
    <source>
        <dbReference type="Proteomes" id="UP001211065"/>
    </source>
</evidence>
<keyword evidence="4" id="KW-0862">Zinc</keyword>
<dbReference type="Proteomes" id="UP001211065">
    <property type="component" value="Unassembled WGS sequence"/>
</dbReference>
<dbReference type="EC" id="3.5.1.23" evidence="5"/>
<dbReference type="GO" id="GO:0017040">
    <property type="term" value="F:N-acylsphingosine amidohydrolase activity"/>
    <property type="evidence" value="ECO:0007669"/>
    <property type="project" value="UniProtKB-UniRule"/>
</dbReference>
<dbReference type="InterPro" id="IPR038445">
    <property type="entry name" value="NCDase_C_sf"/>
</dbReference>
<feature type="chain" id="PRO_5042133672" description="Neutral ceramidase" evidence="6">
    <location>
        <begin position="20"/>
        <end position="703"/>
    </location>
</feature>
<accession>A0AAD5U1Q5</accession>
<dbReference type="Pfam" id="PF17048">
    <property type="entry name" value="Ceramidse_alk_C"/>
    <property type="match status" value="1"/>
</dbReference>
<dbReference type="InterPro" id="IPR031329">
    <property type="entry name" value="NEUT/ALK_ceramidase_N"/>
</dbReference>
<feature type="domain" description="Neutral/alkaline non-lysosomal ceramidase N-terminal" evidence="7">
    <location>
        <begin position="366"/>
        <end position="537"/>
    </location>
</feature>
<name>A0AAD5U1Q5_9FUNG</name>
<dbReference type="InterPro" id="IPR031331">
    <property type="entry name" value="NEUT/ALK_ceramidase_C"/>
</dbReference>
<gene>
    <name evidence="9" type="ORF">HK099_003539</name>
</gene>
<dbReference type="GO" id="GO:0046512">
    <property type="term" value="P:sphingosine biosynthetic process"/>
    <property type="evidence" value="ECO:0007669"/>
    <property type="project" value="TreeGrafter"/>
</dbReference>
<dbReference type="PANTHER" id="PTHR12670">
    <property type="entry name" value="CERAMIDASE"/>
    <property type="match status" value="1"/>
</dbReference>
<dbReference type="GO" id="GO:0016020">
    <property type="term" value="C:membrane"/>
    <property type="evidence" value="ECO:0007669"/>
    <property type="project" value="GOC"/>
</dbReference>
<feature type="domain" description="Neutral/alkaline non-lysosomal ceramidase C-terminal" evidence="8">
    <location>
        <begin position="543"/>
        <end position="701"/>
    </location>
</feature>
<feature type="signal peptide" evidence="6">
    <location>
        <begin position="1"/>
        <end position="19"/>
    </location>
</feature>
<organism evidence="9 10">
    <name type="scientific">Clydaea vesicula</name>
    <dbReference type="NCBI Taxonomy" id="447962"/>
    <lineage>
        <taxon>Eukaryota</taxon>
        <taxon>Fungi</taxon>
        <taxon>Fungi incertae sedis</taxon>
        <taxon>Chytridiomycota</taxon>
        <taxon>Chytridiomycota incertae sedis</taxon>
        <taxon>Chytridiomycetes</taxon>
        <taxon>Lobulomycetales</taxon>
        <taxon>Lobulomycetaceae</taxon>
        <taxon>Clydaea</taxon>
    </lineage>
</organism>
<feature type="binding site" evidence="4">
    <location>
        <position position="123"/>
    </location>
    <ligand>
        <name>Zn(2+)</name>
        <dbReference type="ChEBI" id="CHEBI:29105"/>
    </ligand>
</feature>
<dbReference type="EMBL" id="JADGJW010000231">
    <property type="protein sequence ID" value="KAJ3221417.1"/>
    <property type="molecule type" value="Genomic_DNA"/>
</dbReference>
<dbReference type="GO" id="GO:0042759">
    <property type="term" value="P:long-chain fatty acid biosynthetic process"/>
    <property type="evidence" value="ECO:0007669"/>
    <property type="project" value="TreeGrafter"/>
</dbReference>
<feature type="binding site" evidence="4">
    <location>
        <position position="509"/>
    </location>
    <ligand>
        <name>Zn(2+)</name>
        <dbReference type="ChEBI" id="CHEBI:29105"/>
    </ligand>
</feature>
<dbReference type="InterPro" id="IPR006823">
    <property type="entry name" value="Ceramidase_alk"/>
</dbReference>
<dbReference type="GO" id="GO:0046872">
    <property type="term" value="F:metal ion binding"/>
    <property type="evidence" value="ECO:0007669"/>
    <property type="project" value="UniProtKB-KW"/>
</dbReference>
<comment type="caution">
    <text evidence="9">The sequence shown here is derived from an EMBL/GenBank/DDBJ whole genome shotgun (WGS) entry which is preliminary data.</text>
</comment>
<evidence type="ECO:0000256" key="1">
    <source>
        <dbReference type="ARBA" id="ARBA00009835"/>
    </source>
</evidence>
<keyword evidence="5" id="KW-0443">Lipid metabolism</keyword>
<keyword evidence="10" id="KW-1185">Reference proteome</keyword>
<evidence type="ECO:0000256" key="3">
    <source>
        <dbReference type="PIRSR" id="PIRSR606823-1"/>
    </source>
</evidence>
<evidence type="ECO:0000256" key="6">
    <source>
        <dbReference type="SAM" id="SignalP"/>
    </source>
</evidence>
<comment type="cofactor">
    <cofactor evidence="4">
        <name>Zn(2+)</name>
        <dbReference type="ChEBI" id="CHEBI:29105"/>
    </cofactor>
    <text evidence="4">Binds 1 zinc ion per subunit.</text>
</comment>
<evidence type="ECO:0000256" key="2">
    <source>
        <dbReference type="ARBA" id="ARBA00022801"/>
    </source>
</evidence>
<reference evidence="9" key="1">
    <citation type="submission" date="2020-05" db="EMBL/GenBank/DDBJ databases">
        <title>Phylogenomic resolution of chytrid fungi.</title>
        <authorList>
            <person name="Stajich J.E."/>
            <person name="Amses K."/>
            <person name="Simmons R."/>
            <person name="Seto K."/>
            <person name="Myers J."/>
            <person name="Bonds A."/>
            <person name="Quandt C.A."/>
            <person name="Barry K."/>
            <person name="Liu P."/>
            <person name="Grigoriev I."/>
            <person name="Longcore J.E."/>
            <person name="James T.Y."/>
        </authorList>
    </citation>
    <scope>NUCLEOTIDE SEQUENCE</scope>
    <source>
        <strain evidence="9">JEL0476</strain>
    </source>
</reference>
<dbReference type="GO" id="GO:0005576">
    <property type="term" value="C:extracellular region"/>
    <property type="evidence" value="ECO:0007669"/>
    <property type="project" value="TreeGrafter"/>
</dbReference>
<comment type="catalytic activity">
    <reaction evidence="5">
        <text>an N-acylsphing-4-enine + H2O = sphing-4-enine + a fatty acid</text>
        <dbReference type="Rhea" id="RHEA:20856"/>
        <dbReference type="ChEBI" id="CHEBI:15377"/>
        <dbReference type="ChEBI" id="CHEBI:28868"/>
        <dbReference type="ChEBI" id="CHEBI:52639"/>
        <dbReference type="ChEBI" id="CHEBI:57756"/>
        <dbReference type="EC" id="3.5.1.23"/>
    </reaction>
</comment>
<dbReference type="PANTHER" id="PTHR12670:SF1">
    <property type="entry name" value="NEUTRAL CERAMIDASE"/>
    <property type="match status" value="1"/>
</dbReference>
<comment type="similarity">
    <text evidence="1 5">Belongs to the neutral ceramidase family.</text>
</comment>
<keyword evidence="6" id="KW-0732">Signal</keyword>